<feature type="transmembrane region" description="Helical" evidence="6">
    <location>
        <begin position="263"/>
        <end position="288"/>
    </location>
</feature>
<comment type="subcellular location">
    <subcellularLocation>
        <location evidence="1">Cell membrane</location>
        <topology evidence="1">Multi-pass membrane protein</topology>
    </subcellularLocation>
</comment>
<name>A0A930YKQ3_9ACTN</name>
<dbReference type="PANTHER" id="PTHR42718:SF9">
    <property type="entry name" value="MAJOR FACILITATOR SUPERFAMILY MULTIDRUG TRANSPORTER MFSC"/>
    <property type="match status" value="1"/>
</dbReference>
<feature type="transmembrane region" description="Helical" evidence="6">
    <location>
        <begin position="294"/>
        <end position="317"/>
    </location>
</feature>
<organism evidence="8 9">
    <name type="scientific">Nocardioides agariphilus</name>
    <dbReference type="NCBI Taxonomy" id="433664"/>
    <lineage>
        <taxon>Bacteria</taxon>
        <taxon>Bacillati</taxon>
        <taxon>Actinomycetota</taxon>
        <taxon>Actinomycetes</taxon>
        <taxon>Propionibacteriales</taxon>
        <taxon>Nocardioidaceae</taxon>
        <taxon>Nocardioides</taxon>
    </lineage>
</organism>
<feature type="transmembrane region" description="Helical" evidence="6">
    <location>
        <begin position="79"/>
        <end position="97"/>
    </location>
</feature>
<dbReference type="Proteomes" id="UP000660668">
    <property type="component" value="Unassembled WGS sequence"/>
</dbReference>
<evidence type="ECO:0000256" key="5">
    <source>
        <dbReference type="ARBA" id="ARBA00023136"/>
    </source>
</evidence>
<evidence type="ECO:0000256" key="4">
    <source>
        <dbReference type="ARBA" id="ARBA00022989"/>
    </source>
</evidence>
<dbReference type="InterPro" id="IPR036259">
    <property type="entry name" value="MFS_trans_sf"/>
</dbReference>
<dbReference type="InterPro" id="IPR011701">
    <property type="entry name" value="MFS"/>
</dbReference>
<dbReference type="SUPFAM" id="SSF103473">
    <property type="entry name" value="MFS general substrate transporter"/>
    <property type="match status" value="1"/>
</dbReference>
<dbReference type="PANTHER" id="PTHR42718">
    <property type="entry name" value="MAJOR FACILITATOR SUPERFAMILY MULTIDRUG TRANSPORTER MFSC"/>
    <property type="match status" value="1"/>
</dbReference>
<feature type="transmembrane region" description="Helical" evidence="6">
    <location>
        <begin position="12"/>
        <end position="31"/>
    </location>
</feature>
<keyword evidence="2" id="KW-0813">Transport</keyword>
<keyword evidence="9" id="KW-1185">Reference proteome</keyword>
<dbReference type="AlphaFoldDB" id="A0A930YKQ3"/>
<feature type="transmembrane region" description="Helical" evidence="6">
    <location>
        <begin position="109"/>
        <end position="129"/>
    </location>
</feature>
<dbReference type="GO" id="GO:0022857">
    <property type="term" value="F:transmembrane transporter activity"/>
    <property type="evidence" value="ECO:0007669"/>
    <property type="project" value="InterPro"/>
</dbReference>
<dbReference type="PROSITE" id="PS50850">
    <property type="entry name" value="MFS"/>
    <property type="match status" value="1"/>
</dbReference>
<keyword evidence="4 6" id="KW-1133">Transmembrane helix</keyword>
<gene>
    <name evidence="8" type="ORF">ISU10_00740</name>
</gene>
<comment type="caution">
    <text evidence="8">The sequence shown here is derived from an EMBL/GenBank/DDBJ whole genome shotgun (WGS) entry which is preliminary data.</text>
</comment>
<feature type="transmembrane region" description="Helical" evidence="6">
    <location>
        <begin position="422"/>
        <end position="441"/>
    </location>
</feature>
<evidence type="ECO:0000313" key="8">
    <source>
        <dbReference type="EMBL" id="MBF4766289.1"/>
    </source>
</evidence>
<evidence type="ECO:0000256" key="3">
    <source>
        <dbReference type="ARBA" id="ARBA00022692"/>
    </source>
</evidence>
<proteinExistence type="predicted"/>
<feature type="transmembrane region" description="Helical" evidence="6">
    <location>
        <begin position="46"/>
        <end position="67"/>
    </location>
</feature>
<keyword evidence="5 6" id="KW-0472">Membrane</keyword>
<dbReference type="Gene3D" id="1.20.1250.20">
    <property type="entry name" value="MFS general substrate transporter like domains"/>
    <property type="match status" value="1"/>
</dbReference>
<feature type="transmembrane region" description="Helical" evidence="6">
    <location>
        <begin position="224"/>
        <end position="242"/>
    </location>
</feature>
<sequence length="461" mass="46778">MASGAKAPTRAAARVTLLLVTVLGTMSNNVVNVPLRSIARDLDAPLSAAVLCVSAFVLALAIAMPVAGWLGDRIGMKQTLVWSLALMLTSQCLAALAPSLPALVALRAVQGLACSAVPPMVMGLLGIFYPERRLEVMGAWAAANGIGQAIGPPVGGLVSDLLGWRAIFVAIAAFCAVVLVLTWTLVPRVPHSRSRFDLRGAVLLTGGVGLVLVAATTVSQRASAVLAVTEVASGLLMLLGYVRVSRGRATAMIPLPVLFESRFLRSAAAAFGQMFCLGTVLVALPLFFTGPLGMSGAVAGVLFFVLPAMMAVSAPVVSRLSRAFGPRTMLRLGLLVLVGGGGATGVIADGGEGTATTVGLTVMLVLLGFGMALVQTPAAAGATSSPAGRYGAAVGLYSMVRFSGSAVAAAWVALAYPTGSMVALFLACSLLAALALAASYLGRDPVPTMTSTGVSRSTGRD</sequence>
<feature type="transmembrane region" description="Helical" evidence="6">
    <location>
        <begin position="166"/>
        <end position="186"/>
    </location>
</feature>
<dbReference type="GO" id="GO:0005886">
    <property type="term" value="C:plasma membrane"/>
    <property type="evidence" value="ECO:0007669"/>
    <property type="project" value="UniProtKB-SubCell"/>
</dbReference>
<dbReference type="RefSeq" id="WP_194694440.1">
    <property type="nucleotide sequence ID" value="NZ_JADKPO010000001.1"/>
</dbReference>
<feature type="domain" description="Major facilitator superfamily (MFS) profile" evidence="7">
    <location>
        <begin position="13"/>
        <end position="447"/>
    </location>
</feature>
<keyword evidence="3 6" id="KW-0812">Transmembrane</keyword>
<evidence type="ECO:0000256" key="6">
    <source>
        <dbReference type="SAM" id="Phobius"/>
    </source>
</evidence>
<evidence type="ECO:0000256" key="2">
    <source>
        <dbReference type="ARBA" id="ARBA00022448"/>
    </source>
</evidence>
<evidence type="ECO:0000313" key="9">
    <source>
        <dbReference type="Proteomes" id="UP000660668"/>
    </source>
</evidence>
<dbReference type="EMBL" id="JADKPO010000001">
    <property type="protein sequence ID" value="MBF4766289.1"/>
    <property type="molecule type" value="Genomic_DNA"/>
</dbReference>
<evidence type="ECO:0000256" key="1">
    <source>
        <dbReference type="ARBA" id="ARBA00004651"/>
    </source>
</evidence>
<feature type="transmembrane region" description="Helical" evidence="6">
    <location>
        <begin position="329"/>
        <end position="348"/>
    </location>
</feature>
<feature type="transmembrane region" description="Helical" evidence="6">
    <location>
        <begin position="394"/>
        <end position="416"/>
    </location>
</feature>
<feature type="transmembrane region" description="Helical" evidence="6">
    <location>
        <begin position="198"/>
        <end position="218"/>
    </location>
</feature>
<dbReference type="Pfam" id="PF07690">
    <property type="entry name" value="MFS_1"/>
    <property type="match status" value="1"/>
</dbReference>
<feature type="transmembrane region" description="Helical" evidence="6">
    <location>
        <begin position="354"/>
        <end position="374"/>
    </location>
</feature>
<dbReference type="InterPro" id="IPR020846">
    <property type="entry name" value="MFS_dom"/>
</dbReference>
<accession>A0A930YKQ3</accession>
<protein>
    <submittedName>
        <fullName evidence="8">MFS transporter</fullName>
    </submittedName>
</protein>
<reference evidence="8" key="1">
    <citation type="submission" date="2020-11" db="EMBL/GenBank/DDBJ databases">
        <title>Nocardioides cynanchi sp. nov., isolated from soil of rhizosphere of Cynanchum wilfordii.</title>
        <authorList>
            <person name="Lee J.-S."/>
            <person name="Suh M.K."/>
            <person name="Kim J.-S."/>
        </authorList>
    </citation>
    <scope>NUCLEOTIDE SEQUENCE</scope>
    <source>
        <strain evidence="8">KCTC 19276</strain>
    </source>
</reference>
<evidence type="ECO:0000259" key="7">
    <source>
        <dbReference type="PROSITE" id="PS50850"/>
    </source>
</evidence>
<dbReference type="Gene3D" id="1.20.1720.10">
    <property type="entry name" value="Multidrug resistance protein D"/>
    <property type="match status" value="1"/>
</dbReference>